<dbReference type="Gene3D" id="2.170.300.10">
    <property type="entry name" value="Tie2 ligand-binding domain superfamily"/>
    <property type="match status" value="1"/>
</dbReference>
<dbReference type="EMBL" id="CACVKT020005663">
    <property type="protein sequence ID" value="CAC5396933.1"/>
    <property type="molecule type" value="Genomic_DNA"/>
</dbReference>
<feature type="chain" id="PRO_5027100913" evidence="3">
    <location>
        <begin position="26"/>
        <end position="350"/>
    </location>
</feature>
<sequence>MEKCFRSTAKLVVLLTYAYVETIMCITMKRTDPNVCPRTVNSNTGTQTKLILECCPDYIYQNGKCQACPAGKFGKNYLAAMCLIITGAVQKVCNCTDNKKCNPVHGCVCETGYTGSNCSNSCQSGKYGVSCSEECFCANNAGCDPVTGGCLCSAGWFGPHCTKECALGTFGKNCSGICDCPEGAKCGIITGICNSLKRYHYADKQSHVYKNEIANRQLFCNPIDRWKLNTICDVSDEKENLNSEKDSDKSNTVMVYIMMAAALIGLVCVVTMVVKVKDTLCRQVQKPKKDTSKPKLKRRIAKRRRSSVQTQDAQTGSFIIVSEFSMFPPPMEEDVYCEIGDISTLEPNRY</sequence>
<evidence type="ECO:0000256" key="2">
    <source>
        <dbReference type="SAM" id="Phobius"/>
    </source>
</evidence>
<dbReference type="PANTHER" id="PTHR24035:SF109">
    <property type="entry name" value="PROTEIN DRAPER"/>
    <property type="match status" value="1"/>
</dbReference>
<name>A0A6J8CKJ6_MYTCO</name>
<proteinExistence type="predicted"/>
<keyword evidence="2" id="KW-1133">Transmembrane helix</keyword>
<reference evidence="5 6" key="1">
    <citation type="submission" date="2020-06" db="EMBL/GenBank/DDBJ databases">
        <authorList>
            <person name="Li R."/>
            <person name="Bekaert M."/>
        </authorList>
    </citation>
    <scope>NUCLEOTIDE SEQUENCE [LARGE SCALE GENOMIC DNA]</scope>
    <source>
        <strain evidence="6">wild</strain>
    </source>
</reference>
<accession>A0A6J8CKJ6</accession>
<dbReference type="InterPro" id="IPR052108">
    <property type="entry name" value="MEGF/SIB"/>
</dbReference>
<keyword evidence="6" id="KW-1185">Reference proteome</keyword>
<evidence type="ECO:0000259" key="4">
    <source>
        <dbReference type="PROSITE" id="PS00022"/>
    </source>
</evidence>
<feature type="transmembrane region" description="Helical" evidence="2">
    <location>
        <begin position="253"/>
        <end position="274"/>
    </location>
</feature>
<feature type="region of interest" description="Disordered" evidence="1">
    <location>
        <begin position="286"/>
        <end position="311"/>
    </location>
</feature>
<dbReference type="OrthoDB" id="10252017at2759"/>
<keyword evidence="3" id="KW-0732">Signal</keyword>
<evidence type="ECO:0000256" key="3">
    <source>
        <dbReference type="SAM" id="SignalP"/>
    </source>
</evidence>
<keyword evidence="2" id="KW-0472">Membrane</keyword>
<dbReference type="InterPro" id="IPR000742">
    <property type="entry name" value="EGF"/>
</dbReference>
<organism evidence="5 6">
    <name type="scientific">Mytilus coruscus</name>
    <name type="common">Sea mussel</name>
    <dbReference type="NCBI Taxonomy" id="42192"/>
    <lineage>
        <taxon>Eukaryota</taxon>
        <taxon>Metazoa</taxon>
        <taxon>Spiralia</taxon>
        <taxon>Lophotrochozoa</taxon>
        <taxon>Mollusca</taxon>
        <taxon>Bivalvia</taxon>
        <taxon>Autobranchia</taxon>
        <taxon>Pteriomorphia</taxon>
        <taxon>Mytilida</taxon>
        <taxon>Mytiloidea</taxon>
        <taxon>Mytilidae</taxon>
        <taxon>Mytilinae</taxon>
        <taxon>Mytilus</taxon>
    </lineage>
</organism>
<protein>
    <submittedName>
        <fullName evidence="5">MEGF10_11</fullName>
    </submittedName>
</protein>
<gene>
    <name evidence="5" type="ORF">MCOR_31433</name>
</gene>
<evidence type="ECO:0000256" key="1">
    <source>
        <dbReference type="SAM" id="MobiDB-lite"/>
    </source>
</evidence>
<feature type="domain" description="EGF-like" evidence="4">
    <location>
        <begin position="150"/>
        <end position="161"/>
    </location>
</feature>
<evidence type="ECO:0000313" key="6">
    <source>
        <dbReference type="Proteomes" id="UP000507470"/>
    </source>
</evidence>
<evidence type="ECO:0000313" key="5">
    <source>
        <dbReference type="EMBL" id="CAC5396933.1"/>
    </source>
</evidence>
<dbReference type="PANTHER" id="PTHR24035">
    <property type="entry name" value="MULTIPLE EPIDERMAL GROWTH FACTOR-LIKE DOMAINS PROTEIN"/>
    <property type="match status" value="1"/>
</dbReference>
<feature type="domain" description="EGF-like" evidence="4">
    <location>
        <begin position="107"/>
        <end position="118"/>
    </location>
</feature>
<keyword evidence="2" id="KW-0812">Transmembrane</keyword>
<dbReference type="AlphaFoldDB" id="A0A6J8CKJ6"/>
<dbReference type="PROSITE" id="PS00022">
    <property type="entry name" value="EGF_1"/>
    <property type="match status" value="2"/>
</dbReference>
<feature type="signal peptide" evidence="3">
    <location>
        <begin position="1"/>
        <end position="25"/>
    </location>
</feature>
<dbReference type="Proteomes" id="UP000507470">
    <property type="component" value="Unassembled WGS sequence"/>
</dbReference>
<feature type="compositionally biased region" description="Basic residues" evidence="1">
    <location>
        <begin position="294"/>
        <end position="306"/>
    </location>
</feature>